<proteinExistence type="predicted"/>
<dbReference type="Proteomes" id="UP000184330">
    <property type="component" value="Unassembled WGS sequence"/>
</dbReference>
<protein>
    <submittedName>
        <fullName evidence="2">Related to kinesin light chain 1</fullName>
    </submittedName>
</protein>
<dbReference type="AlphaFoldDB" id="A0A1L7XNN1"/>
<dbReference type="Gene3D" id="1.25.40.10">
    <property type="entry name" value="Tetratricopeptide repeat domain"/>
    <property type="match status" value="2"/>
</dbReference>
<dbReference type="InterPro" id="IPR011990">
    <property type="entry name" value="TPR-like_helical_dom_sf"/>
</dbReference>
<organism evidence="2 3">
    <name type="scientific">Phialocephala subalpina</name>
    <dbReference type="NCBI Taxonomy" id="576137"/>
    <lineage>
        <taxon>Eukaryota</taxon>
        <taxon>Fungi</taxon>
        <taxon>Dikarya</taxon>
        <taxon>Ascomycota</taxon>
        <taxon>Pezizomycotina</taxon>
        <taxon>Leotiomycetes</taxon>
        <taxon>Helotiales</taxon>
        <taxon>Mollisiaceae</taxon>
        <taxon>Phialocephala</taxon>
        <taxon>Phialocephala fortinii species complex</taxon>
    </lineage>
</organism>
<name>A0A1L7XNN1_9HELO</name>
<dbReference type="SMART" id="SM00028">
    <property type="entry name" value="TPR"/>
    <property type="match status" value="8"/>
</dbReference>
<dbReference type="PANTHER" id="PTHR46082:SF6">
    <property type="entry name" value="AAA+ ATPASE DOMAIN-CONTAINING PROTEIN-RELATED"/>
    <property type="match status" value="1"/>
</dbReference>
<dbReference type="InterPro" id="IPR027417">
    <property type="entry name" value="P-loop_NTPase"/>
</dbReference>
<dbReference type="OrthoDB" id="5986190at2759"/>
<dbReference type="Pfam" id="PF13176">
    <property type="entry name" value="TPR_7"/>
    <property type="match status" value="1"/>
</dbReference>
<dbReference type="InterPro" id="IPR019734">
    <property type="entry name" value="TPR_rpt"/>
</dbReference>
<evidence type="ECO:0000259" key="1">
    <source>
        <dbReference type="Pfam" id="PF06985"/>
    </source>
</evidence>
<evidence type="ECO:0000313" key="2">
    <source>
        <dbReference type="EMBL" id="CZR66536.1"/>
    </source>
</evidence>
<feature type="domain" description="Heterokaryon incompatibility" evidence="1">
    <location>
        <begin position="25"/>
        <end position="112"/>
    </location>
</feature>
<dbReference type="Pfam" id="PF06985">
    <property type="entry name" value="HET"/>
    <property type="match status" value="1"/>
</dbReference>
<dbReference type="EMBL" id="FJOG01000038">
    <property type="protein sequence ID" value="CZR66536.1"/>
    <property type="molecule type" value="Genomic_DNA"/>
</dbReference>
<dbReference type="SUPFAM" id="SSF48452">
    <property type="entry name" value="TPR-like"/>
    <property type="match status" value="1"/>
</dbReference>
<dbReference type="PRINTS" id="PR00381">
    <property type="entry name" value="KINESINLIGHT"/>
</dbReference>
<dbReference type="STRING" id="576137.A0A1L7XNN1"/>
<keyword evidence="3" id="KW-1185">Reference proteome</keyword>
<evidence type="ECO:0000313" key="3">
    <source>
        <dbReference type="Proteomes" id="UP000184330"/>
    </source>
</evidence>
<reference evidence="2 3" key="1">
    <citation type="submission" date="2016-03" db="EMBL/GenBank/DDBJ databases">
        <authorList>
            <person name="Ploux O."/>
        </authorList>
    </citation>
    <scope>NUCLEOTIDE SEQUENCE [LARGE SCALE GENOMIC DNA]</scope>
    <source>
        <strain evidence="2 3">UAMH 11012</strain>
    </source>
</reference>
<dbReference type="Gene3D" id="3.40.50.300">
    <property type="entry name" value="P-loop containing nucleotide triphosphate hydrolases"/>
    <property type="match status" value="1"/>
</dbReference>
<gene>
    <name evidence="2" type="ORF">PAC_16437</name>
</gene>
<dbReference type="PANTHER" id="PTHR46082">
    <property type="entry name" value="ATP/GTP-BINDING PROTEIN-RELATED"/>
    <property type="match status" value="1"/>
</dbReference>
<sequence>MRLIVSKPDGGFKLSTFNNDDIPPYAILSHTWSEGEEVMYDELVTGKDKNKAGYAKLRFCGERAAKDGLNYFWVDTCCIDKRDNNELNTALNSMFRWYQRATKCYVYLLDVHVPDEVSDAQAFRITWEDAFRRSRWFTRGWTLQELLAPASVEFFSANGKQLGSKITLEQEIHEITQIPIRALRNYDLREFKVDERMSWVTGRKTTVEEDRAYCLLGIFGVFLPLIYGEGEEHALGRLKVEIQRHSEISQSSYVVDAQRIPASKLLPFSRNDFFVGRENHLRTLQEQLRPSGTHRRMSIYGLGGGGKTALVLEFAYRMMTKHSGLLVLWVPAISRETFDIAYREIGTLLRIPGITDDNADVKHLVKNSLDSGGSNDWLMVVDNADDPNILLEGTSDGPQSRRLYDYLPRSDRGSILFTTRGRKAAERLTPGNVLELEDMSRIEAKELMAQRILNKAFLNDESATNKLLELLTCLPLAIVQAVAFINSNQFSISNYVSLFKQADTEAEVFSERFDDSSRYRETESTIAKTWQISFDQIMKQDQLAADYLSFMACVDRVNIPQSLLPNDGSTVQQVKALGTLTGYAFISERQHDPQLPEEERLFDVHRLVQKATVWWLKEHSDWTAWTKKAYCRLEELVPYGGHEGRQKWIIYLPHAMHVSGLYSGLSETGRASLLDRIGRCQATLGQYTAAEATHRQLLSLRRKALGDEDASTLTSMNQVGLALENQGKYEEAETMHRQTLALKEKVLGKEHPDTLATMNNLALALDSQGKYEEAEIIYRQTLALKEKVLSKEHPDTLATVNNLALALDNQGKYEEAETINRQTLALEEKVLGKEHPDTLATMNNLALALDNQGKYEEAETIHRQTLALKEKVLGKEHPDTLATMNNLALALDSQGKYEEAETIHRQELAICEKVLGKEHPDTLTTINNLAVALHSQGKYEEAETIHRQELAICEKVLGKEHPDTLTTVNNLAVALSKQGKYEEAETMHRQELAMCEKVLGKEHPDTLLSVNCLANLLAKRDSFGGHYFVSEGM</sequence>
<dbReference type="Pfam" id="PF13424">
    <property type="entry name" value="TPR_12"/>
    <property type="match status" value="3"/>
</dbReference>
<dbReference type="InterPro" id="IPR010730">
    <property type="entry name" value="HET"/>
</dbReference>
<dbReference type="InterPro" id="IPR053137">
    <property type="entry name" value="NLR-like"/>
</dbReference>
<accession>A0A1L7XNN1</accession>
<dbReference type="NCBIfam" id="NF040586">
    <property type="entry name" value="FxSxx_TPR"/>
    <property type="match status" value="1"/>
</dbReference>
<dbReference type="SUPFAM" id="SSF52540">
    <property type="entry name" value="P-loop containing nucleoside triphosphate hydrolases"/>
    <property type="match status" value="1"/>
</dbReference>